<accession>B1X5D8</accession>
<name>B1X5D8_PAUCH</name>
<dbReference type="PANTHER" id="PTHR37185:SF3">
    <property type="entry name" value="MEMBRANE PROTEIN"/>
    <property type="match status" value="1"/>
</dbReference>
<feature type="transmembrane region" description="Helical" evidence="1">
    <location>
        <begin position="111"/>
        <end position="130"/>
    </location>
</feature>
<organism evidence="2">
    <name type="scientific">Paulinella chromatophora</name>
    <dbReference type="NCBI Taxonomy" id="39717"/>
    <lineage>
        <taxon>Eukaryota</taxon>
        <taxon>Sar</taxon>
        <taxon>Rhizaria</taxon>
        <taxon>Cercozoa</taxon>
        <taxon>Imbricatea</taxon>
        <taxon>Silicofilosea</taxon>
        <taxon>Euglyphida</taxon>
        <taxon>Paulinellidae</taxon>
        <taxon>Paulinella</taxon>
    </lineage>
</organism>
<dbReference type="EMBL" id="CP000815">
    <property type="protein sequence ID" value="ACB43157.1"/>
    <property type="molecule type" value="Genomic_DNA"/>
</dbReference>
<evidence type="ECO:0008006" key="3">
    <source>
        <dbReference type="Google" id="ProtNLM"/>
    </source>
</evidence>
<feature type="transmembrane region" description="Helical" evidence="1">
    <location>
        <begin position="180"/>
        <end position="200"/>
    </location>
</feature>
<keyword evidence="1" id="KW-1133">Transmembrane helix</keyword>
<dbReference type="Pfam" id="PF09991">
    <property type="entry name" value="DUF2232"/>
    <property type="match status" value="1"/>
</dbReference>
<dbReference type="AlphaFoldDB" id="B1X5D8"/>
<geneLocation type="organellar chromatophore" evidence="2"/>
<dbReference type="RefSeq" id="YP_002049367.1">
    <property type="nucleotide sequence ID" value="NC_011087.1"/>
</dbReference>
<dbReference type="PANTHER" id="PTHR37185">
    <property type="entry name" value="MEMBRANE PROTEIN"/>
    <property type="match status" value="1"/>
</dbReference>
<dbReference type="InterPro" id="IPR018710">
    <property type="entry name" value="DUF2232"/>
</dbReference>
<sequence>MTLKPQILASERRLSKRQALQLTETAYLSATTALIWISFYYLPVGGGFLRIALPLPLILLQLRQGQRCAIEGLFVTVLLLTTLMGPIRGSIMLFPYGILAIWLGLGWYHRLNWWITWGVGIIIGSLGFVIRLTMLSILVGENLWMVITHSSTDFLEYIAVSLKLGFSPSFSEVQSLTITFIFLQNLIYVFTVHVIAYWTFSRLDVNISEPPSALHCIVNGDHF</sequence>
<feature type="transmembrane region" description="Helical" evidence="1">
    <location>
        <begin position="33"/>
        <end position="60"/>
    </location>
</feature>
<keyword evidence="1" id="KW-0812">Transmembrane</keyword>
<dbReference type="GeneID" id="6481595"/>
<gene>
    <name evidence="2" type="ordered locus">PCC_0742</name>
</gene>
<feature type="transmembrane region" description="Helical" evidence="1">
    <location>
        <begin position="72"/>
        <end position="105"/>
    </location>
</feature>
<reference evidence="2" key="1">
    <citation type="submission" date="2007-08" db="EMBL/GenBank/DDBJ databases">
        <authorList>
            <person name="Gloeckner G."/>
            <person name="Nowack E."/>
            <person name="Melkonian M."/>
        </authorList>
    </citation>
    <scope>NUCLEOTIDE SEQUENCE</scope>
</reference>
<protein>
    <recommendedName>
        <fullName evidence="3">DUF2232 domain-containing protein</fullName>
    </recommendedName>
</protein>
<keyword evidence="1" id="KW-0472">Membrane</keyword>
<evidence type="ECO:0000313" key="2">
    <source>
        <dbReference type="EMBL" id="ACB43157.1"/>
    </source>
</evidence>
<proteinExistence type="predicted"/>
<keyword evidence="2" id="KW-0934">Plastid</keyword>
<evidence type="ECO:0000256" key="1">
    <source>
        <dbReference type="SAM" id="Phobius"/>
    </source>
</evidence>
<reference evidence="2" key="2">
    <citation type="journal article" date="2008" name="Curr. Biol.">
        <title>Chromatophore genome sequence of Paulinella sheds light on acquisition of photosynthesis by eukaryotes.</title>
        <authorList>
            <person name="Nowack E.C.M."/>
            <person name="Melkonian M."/>
            <person name="Gloeckner G."/>
        </authorList>
    </citation>
    <scope>NUCLEOTIDE SEQUENCE [LARGE SCALE GENOMIC DNA]</scope>
</reference>